<dbReference type="GO" id="GO:0016746">
    <property type="term" value="F:acyltransferase activity"/>
    <property type="evidence" value="ECO:0007669"/>
    <property type="project" value="UniProtKB-KW"/>
</dbReference>
<dbReference type="InterPro" id="IPR051531">
    <property type="entry name" value="N-acetyltransferase"/>
</dbReference>
<dbReference type="SUPFAM" id="SSF55729">
    <property type="entry name" value="Acyl-CoA N-acyltransferases (Nat)"/>
    <property type="match status" value="1"/>
</dbReference>
<dbReference type="RefSeq" id="WP_380001359.1">
    <property type="nucleotide sequence ID" value="NZ_JBHSGN010000156.1"/>
</dbReference>
<evidence type="ECO:0000256" key="2">
    <source>
        <dbReference type="ARBA" id="ARBA00023315"/>
    </source>
</evidence>
<evidence type="ECO:0000256" key="3">
    <source>
        <dbReference type="ARBA" id="ARBA00038502"/>
    </source>
</evidence>
<evidence type="ECO:0000313" key="5">
    <source>
        <dbReference type="EMBL" id="MFC4676789.1"/>
    </source>
</evidence>
<dbReference type="InterPro" id="IPR000182">
    <property type="entry name" value="GNAT_dom"/>
</dbReference>
<evidence type="ECO:0000256" key="1">
    <source>
        <dbReference type="ARBA" id="ARBA00022679"/>
    </source>
</evidence>
<organism evidence="5 6">
    <name type="scientific">Dysgonomonas termitidis</name>
    <dbReference type="NCBI Taxonomy" id="1516126"/>
    <lineage>
        <taxon>Bacteria</taxon>
        <taxon>Pseudomonadati</taxon>
        <taxon>Bacteroidota</taxon>
        <taxon>Bacteroidia</taxon>
        <taxon>Bacteroidales</taxon>
        <taxon>Dysgonomonadaceae</taxon>
        <taxon>Dysgonomonas</taxon>
    </lineage>
</organism>
<dbReference type="EC" id="2.3.-.-" evidence="5"/>
<dbReference type="InterPro" id="IPR016181">
    <property type="entry name" value="Acyl_CoA_acyltransferase"/>
</dbReference>
<feature type="domain" description="N-acetyltransferase" evidence="4">
    <location>
        <begin position="2"/>
        <end position="165"/>
    </location>
</feature>
<dbReference type="EMBL" id="JBHSGN010000156">
    <property type="protein sequence ID" value="MFC4676789.1"/>
    <property type="molecule type" value="Genomic_DNA"/>
</dbReference>
<comment type="caution">
    <text evidence="5">The sequence shown here is derived from an EMBL/GenBank/DDBJ whole genome shotgun (WGS) entry which is preliminary data.</text>
</comment>
<keyword evidence="1 5" id="KW-0808">Transferase</keyword>
<reference evidence="6" key="1">
    <citation type="journal article" date="2019" name="Int. J. Syst. Evol. Microbiol.">
        <title>The Global Catalogue of Microorganisms (GCM) 10K type strain sequencing project: providing services to taxonomists for standard genome sequencing and annotation.</title>
        <authorList>
            <consortium name="The Broad Institute Genomics Platform"/>
            <consortium name="The Broad Institute Genome Sequencing Center for Infectious Disease"/>
            <person name="Wu L."/>
            <person name="Ma J."/>
        </authorList>
    </citation>
    <scope>NUCLEOTIDE SEQUENCE [LARGE SCALE GENOMIC DNA]</scope>
    <source>
        <strain evidence="6">CCUG 66188</strain>
    </source>
</reference>
<dbReference type="Gene3D" id="3.40.630.30">
    <property type="match status" value="1"/>
</dbReference>
<dbReference type="PROSITE" id="PS51186">
    <property type="entry name" value="GNAT"/>
    <property type="match status" value="1"/>
</dbReference>
<sequence>MIQLRNVNTATPEEIQKLANNHAIAVNLRDAFPYPYTVEDAVTYLELAANGVLGHVFGIYDNDTFVGCCSLIPQNDVYRINAEIGYWIGEPYWGRGYATDVVRQCLKFAFEELNLLRVYANICEYNIGSMKVLEKVGFEKEAIIKSSIMKEGKIFDEHLYSIRKQ</sequence>
<dbReference type="PANTHER" id="PTHR43792:SF8">
    <property type="entry name" value="[RIBOSOMAL PROTEIN US5]-ALANINE N-ACETYLTRANSFERASE"/>
    <property type="match status" value="1"/>
</dbReference>
<protein>
    <submittedName>
        <fullName evidence="5">GNAT family N-acetyltransferase</fullName>
        <ecNumber evidence="5">2.3.-.-</ecNumber>
    </submittedName>
</protein>
<gene>
    <name evidence="5" type="ORF">ACFO6W_24195</name>
</gene>
<accession>A0ABV9L3B7</accession>
<keyword evidence="6" id="KW-1185">Reference proteome</keyword>
<name>A0ABV9L3B7_9BACT</name>
<dbReference type="Proteomes" id="UP001596023">
    <property type="component" value="Unassembled WGS sequence"/>
</dbReference>
<evidence type="ECO:0000313" key="6">
    <source>
        <dbReference type="Proteomes" id="UP001596023"/>
    </source>
</evidence>
<keyword evidence="2 5" id="KW-0012">Acyltransferase</keyword>
<dbReference type="PANTHER" id="PTHR43792">
    <property type="entry name" value="GNAT FAMILY, PUTATIVE (AFU_ORTHOLOGUE AFUA_3G00765)-RELATED-RELATED"/>
    <property type="match status" value="1"/>
</dbReference>
<proteinExistence type="inferred from homology"/>
<dbReference type="CDD" id="cd04301">
    <property type="entry name" value="NAT_SF"/>
    <property type="match status" value="1"/>
</dbReference>
<comment type="similarity">
    <text evidence="3">Belongs to the acetyltransferase family. RimJ subfamily.</text>
</comment>
<evidence type="ECO:0000259" key="4">
    <source>
        <dbReference type="PROSITE" id="PS51186"/>
    </source>
</evidence>
<dbReference type="Pfam" id="PF13302">
    <property type="entry name" value="Acetyltransf_3"/>
    <property type="match status" value="1"/>
</dbReference>